<dbReference type="AlphaFoldDB" id="A0A517XSX7"/>
<name>A0A517XSX7_9BACT</name>
<accession>A0A517XSX7</accession>
<dbReference type="RefSeq" id="WP_145238394.1">
    <property type="nucleotide sequence ID" value="NZ_CP036273.1"/>
</dbReference>
<gene>
    <name evidence="1" type="ORF">ETAA1_25390</name>
</gene>
<dbReference type="KEGG" id="uli:ETAA1_25390"/>
<sequence length="83" mass="8777">MAAKNRLPPSVVSGLRLVWQLAASVREAVAEVVEDDVVDDDKCEEAITHARDIGALVNRILRGAGAEGLGDIRPLDGAGTDDR</sequence>
<protein>
    <submittedName>
        <fullName evidence="1">Uncharacterized protein</fullName>
    </submittedName>
</protein>
<proteinExistence type="predicted"/>
<evidence type="ECO:0000313" key="2">
    <source>
        <dbReference type="Proteomes" id="UP000319576"/>
    </source>
</evidence>
<dbReference type="Proteomes" id="UP000319576">
    <property type="component" value="Chromosome"/>
</dbReference>
<reference evidence="1 2" key="1">
    <citation type="submission" date="2019-02" db="EMBL/GenBank/DDBJ databases">
        <title>Deep-cultivation of Planctomycetes and their phenomic and genomic characterization uncovers novel biology.</title>
        <authorList>
            <person name="Wiegand S."/>
            <person name="Jogler M."/>
            <person name="Boedeker C."/>
            <person name="Pinto D."/>
            <person name="Vollmers J."/>
            <person name="Rivas-Marin E."/>
            <person name="Kohn T."/>
            <person name="Peeters S.H."/>
            <person name="Heuer A."/>
            <person name="Rast P."/>
            <person name="Oberbeckmann S."/>
            <person name="Bunk B."/>
            <person name="Jeske O."/>
            <person name="Meyerdierks A."/>
            <person name="Storesund J.E."/>
            <person name="Kallscheuer N."/>
            <person name="Luecker S."/>
            <person name="Lage O.M."/>
            <person name="Pohl T."/>
            <person name="Merkel B.J."/>
            <person name="Hornburger P."/>
            <person name="Mueller R.-W."/>
            <person name="Bruemmer F."/>
            <person name="Labrenz M."/>
            <person name="Spormann A.M."/>
            <person name="Op den Camp H."/>
            <person name="Overmann J."/>
            <person name="Amann R."/>
            <person name="Jetten M.S.M."/>
            <person name="Mascher T."/>
            <person name="Medema M.H."/>
            <person name="Devos D.P."/>
            <person name="Kaster A.-K."/>
            <person name="Ovreas L."/>
            <person name="Rohde M."/>
            <person name="Galperin M.Y."/>
            <person name="Jogler C."/>
        </authorList>
    </citation>
    <scope>NUCLEOTIDE SEQUENCE [LARGE SCALE GENOMIC DNA]</scope>
    <source>
        <strain evidence="1 2">ETA_A1</strain>
    </source>
</reference>
<evidence type="ECO:0000313" key="1">
    <source>
        <dbReference type="EMBL" id="QDU20584.1"/>
    </source>
</evidence>
<keyword evidence="2" id="KW-1185">Reference proteome</keyword>
<organism evidence="1 2">
    <name type="scientific">Urbifossiella limnaea</name>
    <dbReference type="NCBI Taxonomy" id="2528023"/>
    <lineage>
        <taxon>Bacteria</taxon>
        <taxon>Pseudomonadati</taxon>
        <taxon>Planctomycetota</taxon>
        <taxon>Planctomycetia</taxon>
        <taxon>Gemmatales</taxon>
        <taxon>Gemmataceae</taxon>
        <taxon>Urbifossiella</taxon>
    </lineage>
</organism>
<dbReference type="EMBL" id="CP036273">
    <property type="protein sequence ID" value="QDU20584.1"/>
    <property type="molecule type" value="Genomic_DNA"/>
</dbReference>